<gene>
    <name evidence="1" type="primary">WBGene00090340</name>
</gene>
<sequence>MAFRLLVPIVVVVALAAVAHAKPKMSERDREFLETHRMALSLYADGPLECYKSASIQNKSSSVMEVHSLTIEDIDIENNRVLLSEYPQYPACVLGKMLATGKLFASFVYMPAAAVADCGHTCIEKELLPDSYVANCCCIRNGCNDRILPPSDLEDSEEE</sequence>
<accession>A0A454Y2L4</accession>
<dbReference type="EnsemblMetazoa" id="PPA00786.1">
    <property type="protein sequence ID" value="PPA00786.1"/>
    <property type="gene ID" value="WBGene00090340"/>
</dbReference>
<dbReference type="AlphaFoldDB" id="A0A454Y2L4"/>
<keyword evidence="2" id="KW-1185">Reference proteome</keyword>
<evidence type="ECO:0000313" key="1">
    <source>
        <dbReference type="EnsemblMetazoa" id="PPA00786.1"/>
    </source>
</evidence>
<organism evidence="1 2">
    <name type="scientific">Pristionchus pacificus</name>
    <name type="common">Parasitic nematode worm</name>
    <dbReference type="NCBI Taxonomy" id="54126"/>
    <lineage>
        <taxon>Eukaryota</taxon>
        <taxon>Metazoa</taxon>
        <taxon>Ecdysozoa</taxon>
        <taxon>Nematoda</taxon>
        <taxon>Chromadorea</taxon>
        <taxon>Rhabditida</taxon>
        <taxon>Rhabditina</taxon>
        <taxon>Diplogasteromorpha</taxon>
        <taxon>Diplogasteroidea</taxon>
        <taxon>Neodiplogasteridae</taxon>
        <taxon>Pristionchus</taxon>
    </lineage>
</organism>
<reference evidence="1" key="2">
    <citation type="submission" date="2022-06" db="UniProtKB">
        <authorList>
            <consortium name="EnsemblMetazoa"/>
        </authorList>
    </citation>
    <scope>IDENTIFICATION</scope>
    <source>
        <strain evidence="1">PS312</strain>
    </source>
</reference>
<accession>A0A8R1Y2K7</accession>
<proteinExistence type="predicted"/>
<dbReference type="Proteomes" id="UP000005239">
    <property type="component" value="Unassembled WGS sequence"/>
</dbReference>
<name>A0A454Y2L4_PRIPA</name>
<evidence type="ECO:0000313" key="2">
    <source>
        <dbReference type="Proteomes" id="UP000005239"/>
    </source>
</evidence>
<protein>
    <submittedName>
        <fullName evidence="1">Uncharacterized protein</fullName>
    </submittedName>
</protein>
<reference evidence="2" key="1">
    <citation type="journal article" date="2008" name="Nat. Genet.">
        <title>The Pristionchus pacificus genome provides a unique perspective on nematode lifestyle and parasitism.</title>
        <authorList>
            <person name="Dieterich C."/>
            <person name="Clifton S.W."/>
            <person name="Schuster L.N."/>
            <person name="Chinwalla A."/>
            <person name="Delehaunty K."/>
            <person name="Dinkelacker I."/>
            <person name="Fulton L."/>
            <person name="Fulton R."/>
            <person name="Godfrey J."/>
            <person name="Minx P."/>
            <person name="Mitreva M."/>
            <person name="Roeseler W."/>
            <person name="Tian H."/>
            <person name="Witte H."/>
            <person name="Yang S.P."/>
            <person name="Wilson R.K."/>
            <person name="Sommer R.J."/>
        </authorList>
    </citation>
    <scope>NUCLEOTIDE SEQUENCE [LARGE SCALE GENOMIC DNA]</scope>
    <source>
        <strain evidence="2">PS312</strain>
    </source>
</reference>